<evidence type="ECO:0000259" key="7">
    <source>
        <dbReference type="PROSITE" id="PS51918"/>
    </source>
</evidence>
<dbReference type="PROSITE" id="PS51257">
    <property type="entry name" value="PROKAR_LIPOPROTEIN"/>
    <property type="match status" value="1"/>
</dbReference>
<dbReference type="SFLD" id="SFLDS00029">
    <property type="entry name" value="Radical_SAM"/>
    <property type="match status" value="1"/>
</dbReference>
<reference evidence="8 9" key="1">
    <citation type="submission" date="2018-10" db="EMBL/GenBank/DDBJ databases">
        <title>Sinomicrobium pectinilyticum sp. nov., a pectinase-producing bacterium isolated from alkaline and saline soil, and emended description of the genus Sinomicrobium.</title>
        <authorList>
            <person name="Cheng B."/>
            <person name="Li C."/>
            <person name="Lai Q."/>
            <person name="Du M."/>
            <person name="Shao Z."/>
            <person name="Xu P."/>
            <person name="Yang C."/>
        </authorList>
    </citation>
    <scope>NUCLEOTIDE SEQUENCE [LARGE SCALE GENOMIC DNA]</scope>
    <source>
        <strain evidence="8 9">5DNS001</strain>
    </source>
</reference>
<comment type="caution">
    <text evidence="8">The sequence shown here is derived from an EMBL/GenBank/DDBJ whole genome shotgun (WGS) entry which is preliminary data.</text>
</comment>
<keyword evidence="4" id="KW-0479">Metal-binding</keyword>
<evidence type="ECO:0000256" key="1">
    <source>
        <dbReference type="ARBA" id="ARBA00001966"/>
    </source>
</evidence>
<dbReference type="AlphaFoldDB" id="A0A3N0DP49"/>
<proteinExistence type="predicted"/>
<evidence type="ECO:0000256" key="2">
    <source>
        <dbReference type="ARBA" id="ARBA00022485"/>
    </source>
</evidence>
<dbReference type="PANTHER" id="PTHR30352:SF13">
    <property type="entry name" value="GLYCYL-RADICAL ENZYME ACTIVATING ENZYME YJJW-RELATED"/>
    <property type="match status" value="1"/>
</dbReference>
<evidence type="ECO:0000256" key="3">
    <source>
        <dbReference type="ARBA" id="ARBA00022691"/>
    </source>
</evidence>
<dbReference type="PROSITE" id="PS51918">
    <property type="entry name" value="RADICAL_SAM"/>
    <property type="match status" value="1"/>
</dbReference>
<keyword evidence="9" id="KW-1185">Reference proteome</keyword>
<dbReference type="InterPro" id="IPR034457">
    <property type="entry name" value="Organic_radical-activating"/>
</dbReference>
<gene>
    <name evidence="8" type="ORF">ED312_20900</name>
</gene>
<evidence type="ECO:0000256" key="5">
    <source>
        <dbReference type="ARBA" id="ARBA00023004"/>
    </source>
</evidence>
<evidence type="ECO:0000313" key="8">
    <source>
        <dbReference type="EMBL" id="RNL77420.1"/>
    </source>
</evidence>
<protein>
    <submittedName>
        <fullName evidence="8">Anaerobic ribonucleoside-triphosphate reductase activating protein</fullName>
    </submittedName>
</protein>
<organism evidence="8 9">
    <name type="scientific">Sinomicrobium pectinilyticum</name>
    <dbReference type="NCBI Taxonomy" id="1084421"/>
    <lineage>
        <taxon>Bacteria</taxon>
        <taxon>Pseudomonadati</taxon>
        <taxon>Bacteroidota</taxon>
        <taxon>Flavobacteriia</taxon>
        <taxon>Flavobacteriales</taxon>
        <taxon>Flavobacteriaceae</taxon>
        <taxon>Sinomicrobium</taxon>
    </lineage>
</organism>
<feature type="domain" description="Radical SAM core" evidence="7">
    <location>
        <begin position="14"/>
        <end position="224"/>
    </location>
</feature>
<dbReference type="OrthoDB" id="9782387at2"/>
<dbReference type="Pfam" id="PF04055">
    <property type="entry name" value="Radical_SAM"/>
    <property type="match status" value="1"/>
</dbReference>
<dbReference type="GO" id="GO:0051539">
    <property type="term" value="F:4 iron, 4 sulfur cluster binding"/>
    <property type="evidence" value="ECO:0007669"/>
    <property type="project" value="UniProtKB-KW"/>
</dbReference>
<dbReference type="NCBIfam" id="TIGR02495">
    <property type="entry name" value="NrdG2"/>
    <property type="match status" value="1"/>
</dbReference>
<dbReference type="InterPro" id="IPR058240">
    <property type="entry name" value="rSAM_sf"/>
</dbReference>
<dbReference type="CDD" id="cd01335">
    <property type="entry name" value="Radical_SAM"/>
    <property type="match status" value="1"/>
</dbReference>
<evidence type="ECO:0000313" key="9">
    <source>
        <dbReference type="Proteomes" id="UP000267469"/>
    </source>
</evidence>
<dbReference type="InterPro" id="IPR013785">
    <property type="entry name" value="Aldolase_TIM"/>
</dbReference>
<dbReference type="InterPro" id="IPR007197">
    <property type="entry name" value="rSAM"/>
</dbReference>
<dbReference type="GO" id="GO:0003824">
    <property type="term" value="F:catalytic activity"/>
    <property type="evidence" value="ECO:0007669"/>
    <property type="project" value="InterPro"/>
</dbReference>
<keyword evidence="6" id="KW-0411">Iron-sulfur</keyword>
<sequence length="224" mass="24841">MRNIYSITPFTLLDYPGYPACIIWFAGCNMRCSYCYNPDIVLGKGRLTYAGALDFLRSRRGLLEGVVLSGGECLLHTSVLEFASRVKDLGFLIKVDTNGSRPDVLKALVEESLADYVSLDFKALPDREIAVTGGEYFEDFSKCLNLLLDGSVTFEVRTTVHSGLLQSHDLLRMSFFLAQKGYSGVYYLQKFQRNVLTLGEPGPDREGIDLAALEASPLSIQIRG</sequence>
<keyword evidence="5" id="KW-0408">Iron</keyword>
<dbReference type="EMBL" id="RJTM01000160">
    <property type="protein sequence ID" value="RNL77420.1"/>
    <property type="molecule type" value="Genomic_DNA"/>
</dbReference>
<dbReference type="InterPro" id="IPR012840">
    <property type="entry name" value="NrdG2"/>
</dbReference>
<dbReference type="Gene3D" id="3.20.20.70">
    <property type="entry name" value="Aldolase class I"/>
    <property type="match status" value="1"/>
</dbReference>
<accession>A0A3N0DP49</accession>
<keyword evidence="3" id="KW-0949">S-adenosyl-L-methionine</keyword>
<comment type="cofactor">
    <cofactor evidence="1">
        <name>[4Fe-4S] cluster</name>
        <dbReference type="ChEBI" id="CHEBI:49883"/>
    </cofactor>
</comment>
<dbReference type="PANTHER" id="PTHR30352">
    <property type="entry name" value="PYRUVATE FORMATE-LYASE-ACTIVATING ENZYME"/>
    <property type="match status" value="1"/>
</dbReference>
<dbReference type="SUPFAM" id="SSF102114">
    <property type="entry name" value="Radical SAM enzymes"/>
    <property type="match status" value="1"/>
</dbReference>
<keyword evidence="2" id="KW-0004">4Fe-4S</keyword>
<dbReference type="SFLD" id="SFLDG01094">
    <property type="entry name" value="Uncharacterised_Radical_SAM_Su"/>
    <property type="match status" value="1"/>
</dbReference>
<evidence type="ECO:0000256" key="4">
    <source>
        <dbReference type="ARBA" id="ARBA00022723"/>
    </source>
</evidence>
<evidence type="ECO:0000256" key="6">
    <source>
        <dbReference type="ARBA" id="ARBA00023014"/>
    </source>
</evidence>
<dbReference type="Proteomes" id="UP000267469">
    <property type="component" value="Unassembled WGS sequence"/>
</dbReference>
<dbReference type="GO" id="GO:0046872">
    <property type="term" value="F:metal ion binding"/>
    <property type="evidence" value="ECO:0007669"/>
    <property type="project" value="UniProtKB-KW"/>
</dbReference>
<name>A0A3N0DP49_SINP1</name>